<evidence type="ECO:0000313" key="2">
    <source>
        <dbReference type="EMBL" id="KAF2774327.1"/>
    </source>
</evidence>
<gene>
    <name evidence="2" type="ORF">EJ03DRAFT_322919</name>
</gene>
<reference evidence="2" key="1">
    <citation type="journal article" date="2020" name="Stud. Mycol.">
        <title>101 Dothideomycetes genomes: a test case for predicting lifestyles and emergence of pathogens.</title>
        <authorList>
            <person name="Haridas S."/>
            <person name="Albert R."/>
            <person name="Binder M."/>
            <person name="Bloem J."/>
            <person name="Labutti K."/>
            <person name="Salamov A."/>
            <person name="Andreopoulos B."/>
            <person name="Baker S."/>
            <person name="Barry K."/>
            <person name="Bills G."/>
            <person name="Bluhm B."/>
            <person name="Cannon C."/>
            <person name="Castanera R."/>
            <person name="Culley D."/>
            <person name="Daum C."/>
            <person name="Ezra D."/>
            <person name="Gonzalez J."/>
            <person name="Henrissat B."/>
            <person name="Kuo A."/>
            <person name="Liang C."/>
            <person name="Lipzen A."/>
            <person name="Lutzoni F."/>
            <person name="Magnuson J."/>
            <person name="Mondo S."/>
            <person name="Nolan M."/>
            <person name="Ohm R."/>
            <person name="Pangilinan J."/>
            <person name="Park H.-J."/>
            <person name="Ramirez L."/>
            <person name="Alfaro M."/>
            <person name="Sun H."/>
            <person name="Tritt A."/>
            <person name="Yoshinaga Y."/>
            <person name="Zwiers L.-H."/>
            <person name="Turgeon B."/>
            <person name="Goodwin S."/>
            <person name="Spatafora J."/>
            <person name="Crous P."/>
            <person name="Grigoriev I."/>
        </authorList>
    </citation>
    <scope>NUCLEOTIDE SEQUENCE</scope>
    <source>
        <strain evidence="2">CBS 116005</strain>
    </source>
</reference>
<keyword evidence="3" id="KW-1185">Reference proteome</keyword>
<sequence>MLPHASTPAEQGADGSFCKGRVCGPTDENVSIIMAKYHTPTFVVAIGMTYIAIAIAMQTIMSGC</sequence>
<keyword evidence="1" id="KW-1133">Transmembrane helix</keyword>
<proteinExistence type="predicted"/>
<name>A0A6G1LN44_9PEZI</name>
<keyword evidence="1" id="KW-0812">Transmembrane</keyword>
<feature type="transmembrane region" description="Helical" evidence="1">
    <location>
        <begin position="42"/>
        <end position="61"/>
    </location>
</feature>
<keyword evidence="1" id="KW-0472">Membrane</keyword>
<protein>
    <submittedName>
        <fullName evidence="2">Uncharacterized protein</fullName>
    </submittedName>
</protein>
<accession>A0A6G1LN44</accession>
<dbReference type="EMBL" id="ML995808">
    <property type="protein sequence ID" value="KAF2774327.1"/>
    <property type="molecule type" value="Genomic_DNA"/>
</dbReference>
<evidence type="ECO:0000256" key="1">
    <source>
        <dbReference type="SAM" id="Phobius"/>
    </source>
</evidence>
<dbReference type="AlphaFoldDB" id="A0A6G1LN44"/>
<evidence type="ECO:0000313" key="3">
    <source>
        <dbReference type="Proteomes" id="UP000799436"/>
    </source>
</evidence>
<organism evidence="2 3">
    <name type="scientific">Teratosphaeria nubilosa</name>
    <dbReference type="NCBI Taxonomy" id="161662"/>
    <lineage>
        <taxon>Eukaryota</taxon>
        <taxon>Fungi</taxon>
        <taxon>Dikarya</taxon>
        <taxon>Ascomycota</taxon>
        <taxon>Pezizomycotina</taxon>
        <taxon>Dothideomycetes</taxon>
        <taxon>Dothideomycetidae</taxon>
        <taxon>Mycosphaerellales</taxon>
        <taxon>Teratosphaeriaceae</taxon>
        <taxon>Teratosphaeria</taxon>
    </lineage>
</organism>
<dbReference type="Proteomes" id="UP000799436">
    <property type="component" value="Unassembled WGS sequence"/>
</dbReference>